<dbReference type="SMART" id="SM00878">
    <property type="entry name" value="Biotin_carb_C"/>
    <property type="match status" value="1"/>
</dbReference>
<feature type="region of interest" description="Disordered" evidence="7">
    <location>
        <begin position="1"/>
        <end position="30"/>
    </location>
</feature>
<feature type="domain" description="Biotin carboxylation" evidence="9">
    <location>
        <begin position="152"/>
        <end position="651"/>
    </location>
</feature>
<evidence type="ECO:0000259" key="11">
    <source>
        <dbReference type="PROSITE" id="PS50989"/>
    </source>
</evidence>
<dbReference type="GO" id="GO:0003989">
    <property type="term" value="F:acetyl-CoA carboxylase activity"/>
    <property type="evidence" value="ECO:0007669"/>
    <property type="project" value="InterPro"/>
</dbReference>
<dbReference type="InterPro" id="IPR029045">
    <property type="entry name" value="ClpP/crotonase-like_dom_sf"/>
</dbReference>
<name>A0AA39LG65_9BILA</name>
<dbReference type="PROSITE" id="PS50979">
    <property type="entry name" value="BC"/>
    <property type="match status" value="1"/>
</dbReference>
<dbReference type="SUPFAM" id="SSF52096">
    <property type="entry name" value="ClpP/crotonase"/>
    <property type="match status" value="2"/>
</dbReference>
<feature type="domain" description="ATP-grasp" evidence="8">
    <location>
        <begin position="308"/>
        <end position="502"/>
    </location>
</feature>
<dbReference type="InterPro" id="IPR011762">
    <property type="entry name" value="COA_CT_N"/>
</dbReference>
<dbReference type="InterPro" id="IPR034733">
    <property type="entry name" value="AcCoA_carboxyl_beta"/>
</dbReference>
<reference evidence="12" key="1">
    <citation type="submission" date="2023-06" db="EMBL/GenBank/DDBJ databases">
        <title>Genomic analysis of the entomopathogenic nematode Steinernema hermaphroditum.</title>
        <authorList>
            <person name="Schwarz E.M."/>
            <person name="Heppert J.K."/>
            <person name="Baniya A."/>
            <person name="Schwartz H.T."/>
            <person name="Tan C.-H."/>
            <person name="Antoshechkin I."/>
            <person name="Sternberg P.W."/>
            <person name="Goodrich-Blair H."/>
            <person name="Dillman A.R."/>
        </authorList>
    </citation>
    <scope>NUCLEOTIDE SEQUENCE</scope>
    <source>
        <strain evidence="12">PS9179</strain>
        <tissue evidence="12">Whole animal</tissue>
    </source>
</reference>
<evidence type="ECO:0000313" key="13">
    <source>
        <dbReference type="Proteomes" id="UP001175271"/>
    </source>
</evidence>
<dbReference type="Pfam" id="PF21385">
    <property type="entry name" value="ACCA_BT"/>
    <property type="match status" value="1"/>
</dbReference>
<protein>
    <recommendedName>
        <fullName evidence="14">Acetyl-CoA carboxylase</fullName>
    </recommendedName>
</protein>
<dbReference type="Gene3D" id="3.40.50.20">
    <property type="match status" value="1"/>
</dbReference>
<comment type="caution">
    <text evidence="12">The sequence shown here is derived from an EMBL/GenBank/DDBJ whole genome shotgun (WGS) entry which is preliminary data.</text>
</comment>
<dbReference type="Gene3D" id="3.30.1490.20">
    <property type="entry name" value="ATP-grasp fold, A domain"/>
    <property type="match status" value="1"/>
</dbReference>
<dbReference type="SUPFAM" id="SSF51230">
    <property type="entry name" value="Single hybrid motif"/>
    <property type="match status" value="1"/>
</dbReference>
<comment type="cofactor">
    <cofactor evidence="1">
        <name>biotin</name>
        <dbReference type="ChEBI" id="CHEBI:57586"/>
    </cofactor>
</comment>
<dbReference type="Pfam" id="PF08326">
    <property type="entry name" value="ACC_central"/>
    <property type="match status" value="2"/>
</dbReference>
<keyword evidence="3 6" id="KW-0547">Nucleotide-binding</keyword>
<feature type="domain" description="CoA carboxyltransferase C-terminal" evidence="11">
    <location>
        <begin position="1840"/>
        <end position="2112"/>
    </location>
</feature>
<evidence type="ECO:0000256" key="1">
    <source>
        <dbReference type="ARBA" id="ARBA00001953"/>
    </source>
</evidence>
<dbReference type="Gene3D" id="2.40.50.100">
    <property type="match status" value="1"/>
</dbReference>
<evidence type="ECO:0000256" key="3">
    <source>
        <dbReference type="ARBA" id="ARBA00022741"/>
    </source>
</evidence>
<dbReference type="InterPro" id="IPR011761">
    <property type="entry name" value="ATP-grasp"/>
</dbReference>
<evidence type="ECO:0000259" key="9">
    <source>
        <dbReference type="PROSITE" id="PS50979"/>
    </source>
</evidence>
<evidence type="ECO:0000256" key="6">
    <source>
        <dbReference type="PROSITE-ProRule" id="PRU00409"/>
    </source>
</evidence>
<dbReference type="GO" id="GO:0046872">
    <property type="term" value="F:metal ion binding"/>
    <property type="evidence" value="ECO:0007669"/>
    <property type="project" value="InterPro"/>
</dbReference>
<dbReference type="PANTHER" id="PTHR45728">
    <property type="entry name" value="ACETYL-COA CARBOXYLASE, ISOFORM A"/>
    <property type="match status" value="1"/>
</dbReference>
<accession>A0AA39LG65</accession>
<dbReference type="Gene3D" id="3.90.226.10">
    <property type="entry name" value="2-enoyl-CoA Hydratase, Chain A, domain 1"/>
    <property type="match status" value="2"/>
</dbReference>
<sequence>MSGNGNYGNEKASPSNMKRHSLAESPSSSALNVHLRSVAENESVRIVGSYDNYFSAYGVDYYFNFPRLAMRTNAKMHHSRRKTRHLKRLIGKAHSVDESAGDEKAMPNSPQVLQTYTVSQRDGNNFDPDRKPYESVEEFVCTLVPDESKRRHVKKILVATNGIAAVKCILSTRKFAQDKFGDDRLIKLISLTTEQEINSNAEYLKRVDGFAISPAGANTNNYANVDEIVRHAVEQKVDAVWAGWGHASENPRLPQELKENNIVFMGPPSTAMFALGDKIASTIIAQTVNIPTIEWSGSGLMVSEDFDPTSEKIISDELYNQACVETDEEGLRVLREKNITYPVMIKASEGGGGKGIRKCNSDEEFKINFRRVKAEVPGSPIFLMKCMVNARHIEVQLIGDEYGTVIPIFTRDCSIQRRCQKIIEEAPAGIVPQRIVKQMQQDAVNLAVKVGYVSAGTVEYMYLPEEEKYYFLELNPRLQVEHPCTEMVANINIPAIQMQIAMGMPLHAIDEIRTFFRLGAEDKSLPADVIRTDTEKCVIAARITSEDPAEGFRPASGNVESVQFQSNDEVWGYFSVSSSGMVHEYADSQFGHLFARGNNRRKAVSNLICALKELEVRATFTSQVSYLIGLLQDPEFERNNFHTGWLDERIAAKILTMPELSPHINIAIGATVIGHARFSEVFSKFRSSIDRGQILPTTDLADSWETELIYKKRKYDVLITWYGRINFMVSMNGSEAHTTVRELNNGQLLVTYGDQSYACHFEEETEHYKVTIGKTLAIFEKENDPSILRSRNAGKLLQYTVPDGARVGVRDVYAEMESMKMVIPLEVEKAGGRIVYRARPGQALFPGTVIALLEDQEDTSLSKPVPFTGPMAQWDDDEKHRQNKEKGIGLHVQFKKLLDGCNDILNGYIMPKALFCRELSNFLSILDNRDLPYSLFKADMTAIESRLNVVVREAIKATVSESKDFPARKLQKIIEQHLLTVEPKDVAVEKTYFEALLGTCDRFHDGLEGHKKIVIESLLRTFIRTEKFFQDKSYDMGLSELKKEVTDSEEVVRMVHSHTRIDNKAGMLKNILERLDESTILALREPLITISNFFNKECEKISIFVRTLLNKQHIVTVEDKFPQMLNNSDGSFGQASCVADVVKHFNATNIEAIQNFLFTENADTNYAALAKIAETISSVQPHQIKRIDIGCSALVAKISLLPTDPMSRVLANSGEGSPSVLFVVTVKEPREFAKNVSSLLHEAENGCSPMFFFITCPETADELTASLEGVLPKNDIHRKMIISKDGGAPKFDSFNFFTQYKLEMFRLTEQCESLSRPDSIYHLFAYRKAAVTQVFVRHLLVPHKACTADELCALLVTAVEGACGEMRVFIKTNKVSAQSDCNHIFICVDYGYSQSVDIADVKNVLRTRCDRMLRKQYVTRVEVSYRNRWQGEDHFVRVTYTNETGGVAVVSAYHIDKGDENDELIPYSNAPHHCYARSYAFERHTPILQSDVQKKRLIARNIGTTYVYDFPTLFGTAVVDQWNTEKRNNPDLYKRQIALLSASRSQALQADNGNKLVDAHELIMEPNGELRVCRDETELKKRASTGSNACGQVAWEMKLFTPDKPAGRTVIVIASDITFRSGSYSMDEHNLYTKASEYSRKINCPRVFIAASSGARIGLATQVQKEIHIKWRDNGPENGYEYLYVNRDSPVSDQIAFTEVDDHLKIDAVIGIENDIGTENLVGSGLTAGETHRAYKEVPTFALVTGRAVGIAAYNARLCKRICQVGNSPLILTGAPALNSLLGKEVYTSNEQLGGPQIMHPNGVSHAVVNTDADGVTKIVRWLSYTLPDQANVISSCDVTGNRDVEYLPTKGPNDPRLMLDNDDGTGIFDTHSFDEIMSGWAKTIITGRARLFDLPVGVVAVETRTVEAVVPADPATPDSQAKVVMQAGQVWYPDSAYKTAEAINDFNREGLPLVILANIRGFSGGQKDMFDMVLKFGAEIVAALQSYVQPVVVYIPPFGELRGGAWAVLDTKINSTCIKMIADPQSRGGILEPEGIVEIKYRAPQLEELISREDMEVQELKRSLAKCDTDQTKSAIQKQIVKRIEYLKPLYRPAAVHFADLHDRTQRMLAKGSLHDVVPLRKVKGYIHSLLVVEMTKMSMAKRYLEAVGRRDGPVHINNLNVGYDWVEKHLAEKSIVCVEKRIVEDGLDMRYQYTGKELLQYEQSADFAEVLKKIKDARILDSILSISPSDVISRLISNMGEDELRRLIPQLENPSS</sequence>
<dbReference type="FunFam" id="3.30.1490.20:FF:000003">
    <property type="entry name" value="acetyl-CoA carboxylase isoform X1"/>
    <property type="match status" value="1"/>
</dbReference>
<dbReference type="Pfam" id="PF01039">
    <property type="entry name" value="Carboxyl_trans"/>
    <property type="match status" value="1"/>
</dbReference>
<keyword evidence="5" id="KW-0092">Biotin</keyword>
<dbReference type="FunFam" id="2.40.50.100:FF:000005">
    <property type="entry name" value="Acetyl-CoA carboxylase 1"/>
    <property type="match status" value="1"/>
</dbReference>
<dbReference type="Gene3D" id="3.30.470.20">
    <property type="entry name" value="ATP-grasp fold, B domain"/>
    <property type="match status" value="1"/>
</dbReference>
<dbReference type="InterPro" id="IPR013815">
    <property type="entry name" value="ATP_grasp_subdomain_1"/>
</dbReference>
<dbReference type="CDD" id="cd06850">
    <property type="entry name" value="biotinyl_domain"/>
    <property type="match status" value="1"/>
</dbReference>
<keyword evidence="13" id="KW-1185">Reference proteome</keyword>
<dbReference type="Pfam" id="PF00289">
    <property type="entry name" value="Biotin_carb_N"/>
    <property type="match status" value="1"/>
</dbReference>
<dbReference type="EMBL" id="JAUCMV010000005">
    <property type="protein sequence ID" value="KAK0396481.1"/>
    <property type="molecule type" value="Genomic_DNA"/>
</dbReference>
<dbReference type="GO" id="GO:0006633">
    <property type="term" value="P:fatty acid biosynthetic process"/>
    <property type="evidence" value="ECO:0007669"/>
    <property type="project" value="InterPro"/>
</dbReference>
<dbReference type="PROSITE" id="PS50989">
    <property type="entry name" value="COA_CT_CTER"/>
    <property type="match status" value="1"/>
</dbReference>
<evidence type="ECO:0000256" key="4">
    <source>
        <dbReference type="ARBA" id="ARBA00022840"/>
    </source>
</evidence>
<dbReference type="InterPro" id="IPR005481">
    <property type="entry name" value="BC-like_N"/>
</dbReference>
<evidence type="ECO:0000259" key="8">
    <source>
        <dbReference type="PROSITE" id="PS50975"/>
    </source>
</evidence>
<dbReference type="InterPro" id="IPR005479">
    <property type="entry name" value="CPAse_ATP-bd"/>
</dbReference>
<gene>
    <name evidence="12" type="ORF">QR680_001733</name>
</gene>
<dbReference type="Proteomes" id="UP001175271">
    <property type="component" value="Unassembled WGS sequence"/>
</dbReference>
<dbReference type="Gene3D" id="2.40.460.10">
    <property type="entry name" value="Biotin dependent carboxylase carboxyltransferase"/>
    <property type="match status" value="1"/>
</dbReference>
<dbReference type="GO" id="GO:0005524">
    <property type="term" value="F:ATP binding"/>
    <property type="evidence" value="ECO:0007669"/>
    <property type="project" value="UniProtKB-UniRule"/>
</dbReference>
<dbReference type="InterPro" id="IPR011764">
    <property type="entry name" value="Biotin_carboxylation_dom"/>
</dbReference>
<keyword evidence="2" id="KW-0436">Ligase</keyword>
<dbReference type="InterPro" id="IPR011053">
    <property type="entry name" value="Single_hybrid_motif"/>
</dbReference>
<dbReference type="PROSITE" id="PS00866">
    <property type="entry name" value="CPSASE_1"/>
    <property type="match status" value="1"/>
</dbReference>
<dbReference type="InterPro" id="IPR049076">
    <property type="entry name" value="ACCA"/>
</dbReference>
<dbReference type="Pfam" id="PF02785">
    <property type="entry name" value="Biotin_carb_C"/>
    <property type="match status" value="1"/>
</dbReference>
<dbReference type="InterPro" id="IPR011054">
    <property type="entry name" value="Rudment_hybrid_motif"/>
</dbReference>
<feature type="domain" description="CoA carboxyltransferase N-terminal" evidence="10">
    <location>
        <begin position="1485"/>
        <end position="1838"/>
    </location>
</feature>
<dbReference type="Pfam" id="PF02786">
    <property type="entry name" value="CPSase_L_D2"/>
    <property type="match status" value="1"/>
</dbReference>
<dbReference type="GO" id="GO:0005739">
    <property type="term" value="C:mitochondrion"/>
    <property type="evidence" value="ECO:0007669"/>
    <property type="project" value="TreeGrafter"/>
</dbReference>
<dbReference type="InterPro" id="IPR049074">
    <property type="entry name" value="ACCA_BT"/>
</dbReference>
<dbReference type="SUPFAM" id="SSF56059">
    <property type="entry name" value="Glutathione synthetase ATP-binding domain-like"/>
    <property type="match status" value="1"/>
</dbReference>
<evidence type="ECO:0000256" key="2">
    <source>
        <dbReference type="ARBA" id="ARBA00022598"/>
    </source>
</evidence>
<dbReference type="InterPro" id="IPR011763">
    <property type="entry name" value="COA_CT_C"/>
</dbReference>
<dbReference type="PANTHER" id="PTHR45728:SF3">
    <property type="entry name" value="ACETYL-COA CARBOXYLASE"/>
    <property type="match status" value="1"/>
</dbReference>
<dbReference type="PROSITE" id="PS00867">
    <property type="entry name" value="CPSASE_2"/>
    <property type="match status" value="1"/>
</dbReference>
<dbReference type="InterPro" id="IPR005482">
    <property type="entry name" value="Biotin_COase_C"/>
</dbReference>
<dbReference type="InterPro" id="IPR013537">
    <property type="entry name" value="AcCoA_COase_cen"/>
</dbReference>
<evidence type="ECO:0000256" key="7">
    <source>
        <dbReference type="SAM" id="MobiDB-lite"/>
    </source>
</evidence>
<dbReference type="Gene3D" id="3.90.1770.10">
    <property type="entry name" value="PreATP-grasp domain"/>
    <property type="match status" value="1"/>
</dbReference>
<evidence type="ECO:0008006" key="14">
    <source>
        <dbReference type="Google" id="ProtNLM"/>
    </source>
</evidence>
<evidence type="ECO:0000259" key="10">
    <source>
        <dbReference type="PROSITE" id="PS50980"/>
    </source>
</evidence>
<dbReference type="SUPFAM" id="SSF51246">
    <property type="entry name" value="Rudiment single hybrid motif"/>
    <property type="match status" value="1"/>
</dbReference>
<organism evidence="12 13">
    <name type="scientific">Steinernema hermaphroditum</name>
    <dbReference type="NCBI Taxonomy" id="289476"/>
    <lineage>
        <taxon>Eukaryota</taxon>
        <taxon>Metazoa</taxon>
        <taxon>Ecdysozoa</taxon>
        <taxon>Nematoda</taxon>
        <taxon>Chromadorea</taxon>
        <taxon>Rhabditida</taxon>
        <taxon>Tylenchina</taxon>
        <taxon>Panagrolaimomorpha</taxon>
        <taxon>Strongyloidoidea</taxon>
        <taxon>Steinernematidae</taxon>
        <taxon>Steinernema</taxon>
    </lineage>
</organism>
<keyword evidence="4 6" id="KW-0067">ATP-binding</keyword>
<dbReference type="InterPro" id="IPR016185">
    <property type="entry name" value="PreATP-grasp_dom_sf"/>
</dbReference>
<dbReference type="PROSITE" id="PS50975">
    <property type="entry name" value="ATP_GRASP"/>
    <property type="match status" value="1"/>
</dbReference>
<proteinExistence type="predicted"/>
<dbReference type="PROSITE" id="PS50980">
    <property type="entry name" value="COA_CT_NTER"/>
    <property type="match status" value="1"/>
</dbReference>
<dbReference type="SUPFAM" id="SSF52440">
    <property type="entry name" value="PreATP-grasp domain"/>
    <property type="match status" value="1"/>
</dbReference>
<evidence type="ECO:0000313" key="12">
    <source>
        <dbReference type="EMBL" id="KAK0396481.1"/>
    </source>
</evidence>
<evidence type="ECO:0000256" key="5">
    <source>
        <dbReference type="ARBA" id="ARBA00023267"/>
    </source>
</evidence>